<protein>
    <submittedName>
        <fullName evidence="5">GNAT acetyltransferase 2 domain-containing protein</fullName>
    </submittedName>
</protein>
<dbReference type="CDD" id="cd04301">
    <property type="entry name" value="NAT_SF"/>
    <property type="match status" value="1"/>
</dbReference>
<evidence type="ECO:0000256" key="1">
    <source>
        <dbReference type="SAM" id="Coils"/>
    </source>
</evidence>
<evidence type="ECO:0000313" key="5">
    <source>
        <dbReference type="EMBL" id="KAI1718066.1"/>
    </source>
</evidence>
<feature type="compositionally biased region" description="Polar residues" evidence="2">
    <location>
        <begin position="455"/>
        <end position="470"/>
    </location>
</feature>
<feature type="region of interest" description="Disordered" evidence="2">
    <location>
        <begin position="451"/>
        <end position="470"/>
    </location>
</feature>
<dbReference type="AlphaFoldDB" id="A0AAD4N7X1"/>
<dbReference type="EMBL" id="JAKKPZ010000008">
    <property type="protein sequence ID" value="KAI1718066.1"/>
    <property type="molecule type" value="Genomic_DNA"/>
</dbReference>
<evidence type="ECO:0000259" key="3">
    <source>
        <dbReference type="Pfam" id="PF13718"/>
    </source>
</evidence>
<evidence type="ECO:0000256" key="2">
    <source>
        <dbReference type="SAM" id="MobiDB-lite"/>
    </source>
</evidence>
<dbReference type="SUPFAM" id="SSF55729">
    <property type="entry name" value="Acyl-CoA N-acyltransferases (Nat)"/>
    <property type="match status" value="1"/>
</dbReference>
<dbReference type="InterPro" id="IPR032672">
    <property type="entry name" value="TmcA/NAT10/Kre33"/>
</dbReference>
<dbReference type="PANTHER" id="PTHR10925:SF5">
    <property type="entry name" value="RNA CYTIDINE ACETYLTRANSFERASE"/>
    <property type="match status" value="1"/>
</dbReference>
<dbReference type="InterPro" id="IPR016181">
    <property type="entry name" value="Acyl_CoA_acyltransferase"/>
</dbReference>
<dbReference type="Pfam" id="PF13718">
    <property type="entry name" value="GNAT_acetyltr_2"/>
    <property type="match status" value="1"/>
</dbReference>
<dbReference type="PANTHER" id="PTHR10925">
    <property type="entry name" value="N-ACETYLTRANSFERASE 10"/>
    <property type="match status" value="1"/>
</dbReference>
<dbReference type="GO" id="GO:0005730">
    <property type="term" value="C:nucleolus"/>
    <property type="evidence" value="ECO:0007669"/>
    <property type="project" value="TreeGrafter"/>
</dbReference>
<comment type="caution">
    <text evidence="5">The sequence shown here is derived from an EMBL/GenBank/DDBJ whole genome shotgun (WGS) entry which is preliminary data.</text>
</comment>
<dbReference type="GO" id="GO:1990883">
    <property type="term" value="F:18S rRNA cytidine N-acetyltransferase activity"/>
    <property type="evidence" value="ECO:0007669"/>
    <property type="project" value="TreeGrafter"/>
</dbReference>
<dbReference type="Gene3D" id="3.40.630.30">
    <property type="match status" value="1"/>
</dbReference>
<reference evidence="5" key="1">
    <citation type="submission" date="2022-01" db="EMBL/GenBank/DDBJ databases">
        <title>Genome Sequence Resource for Two Populations of Ditylenchus destructor, the Migratory Endoparasitic Phytonematode.</title>
        <authorList>
            <person name="Zhang H."/>
            <person name="Lin R."/>
            <person name="Xie B."/>
        </authorList>
    </citation>
    <scope>NUCLEOTIDE SEQUENCE</scope>
    <source>
        <strain evidence="5">BazhouSP</strain>
    </source>
</reference>
<feature type="domain" description="N-acetyltransferase" evidence="3">
    <location>
        <begin position="1"/>
        <end position="209"/>
    </location>
</feature>
<dbReference type="GO" id="GO:1904812">
    <property type="term" value="P:rRNA acetylation involved in maturation of SSU-rRNA"/>
    <property type="evidence" value="ECO:0007669"/>
    <property type="project" value="TreeGrafter"/>
</dbReference>
<keyword evidence="6" id="KW-1185">Reference proteome</keyword>
<feature type="coiled-coil region" evidence="1">
    <location>
        <begin position="394"/>
        <end position="429"/>
    </location>
</feature>
<accession>A0AAD4N7X1</accession>
<dbReference type="Pfam" id="PF13725">
    <property type="entry name" value="tRNA_bind_2"/>
    <property type="match status" value="1"/>
</dbReference>
<dbReference type="Proteomes" id="UP001201812">
    <property type="component" value="Unassembled WGS sequence"/>
</dbReference>
<organism evidence="5 6">
    <name type="scientific">Ditylenchus destructor</name>
    <dbReference type="NCBI Taxonomy" id="166010"/>
    <lineage>
        <taxon>Eukaryota</taxon>
        <taxon>Metazoa</taxon>
        <taxon>Ecdysozoa</taxon>
        <taxon>Nematoda</taxon>
        <taxon>Chromadorea</taxon>
        <taxon>Rhabditida</taxon>
        <taxon>Tylenchina</taxon>
        <taxon>Tylenchomorpha</taxon>
        <taxon>Sphaerularioidea</taxon>
        <taxon>Anguinidae</taxon>
        <taxon>Anguininae</taxon>
        <taxon>Ditylenchus</taxon>
    </lineage>
</organism>
<gene>
    <name evidence="5" type="ORF">DdX_06480</name>
</gene>
<dbReference type="GO" id="GO:0030686">
    <property type="term" value="C:90S preribosome"/>
    <property type="evidence" value="ECO:0007669"/>
    <property type="project" value="TreeGrafter"/>
</dbReference>
<dbReference type="GO" id="GO:0000049">
    <property type="term" value="F:tRNA binding"/>
    <property type="evidence" value="ECO:0007669"/>
    <property type="project" value="TreeGrafter"/>
</dbReference>
<keyword evidence="1" id="KW-0175">Coiled coil</keyword>
<proteinExistence type="predicted"/>
<evidence type="ECO:0000259" key="4">
    <source>
        <dbReference type="Pfam" id="PF13725"/>
    </source>
</evidence>
<feature type="domain" description="Possible tRNA binding" evidence="4">
    <location>
        <begin position="224"/>
        <end position="450"/>
    </location>
</feature>
<evidence type="ECO:0000313" key="6">
    <source>
        <dbReference type="Proteomes" id="UP001201812"/>
    </source>
</evidence>
<dbReference type="InterPro" id="IPR027992">
    <property type="entry name" value="tRNA_bind_dom"/>
</dbReference>
<name>A0AAD4N7X1_9BILA</name>
<sequence length="470" mass="53463">MLSDAPAHHVFVLMPPVQENGTKVPQILAVVQICLEGSLSKKSATDGLEKGKRAAGDLIPWTLSQQFLDNDFPTLTGARIVRVAVHPDFQGMGYGSRAMQLVHQYYNGDFYSVKDNNASMDTEINVVRGEEETDEFLLLDEEIEPRTNLPPLLLRLAERPAEQLDYIGVSFGLTIGLLKFWKRLKYVPVYLRQTTNDLTGEHTCIMLKRFAVDVDQTSKSDGTWLPAYFREFRHRFIPSLGFSFCSFLPHTVLSLLDEKVALANTVAENKFLTREELRLFLPDSDLKRLSQFSRSMADKSLIMDLLPVIASIYFSRRVDLDLDYRQAAVLLCVGLQRKTVEKAAEELDLPVNQTYSFLFKGLHRLSAHFDTICKQAIEAQIMPASRTEHMESMLNEMEPTAKSLEEDLREAEREIKERQARDKKNLKKELGAKLINEFAIHGDDDEWQDAVGKINLTQAKSEEQNPPQSH</sequence>
<dbReference type="InterPro" id="IPR000182">
    <property type="entry name" value="GNAT_dom"/>
</dbReference>